<dbReference type="InterPro" id="IPR042179">
    <property type="entry name" value="KGD_C_sf"/>
</dbReference>
<dbReference type="Proteomes" id="UP000004810">
    <property type="component" value="Unassembled WGS sequence"/>
</dbReference>
<comment type="cofactor">
    <cofactor evidence="1">
        <name>thiamine diphosphate</name>
        <dbReference type="ChEBI" id="CHEBI:58937"/>
    </cofactor>
</comment>
<comment type="similarity">
    <text evidence="2">Belongs to the alpha-ketoglutarate dehydrogenase family.</text>
</comment>
<evidence type="ECO:0000256" key="4">
    <source>
        <dbReference type="ARBA" id="ARBA00023052"/>
    </source>
</evidence>
<evidence type="ECO:0000313" key="7">
    <source>
        <dbReference type="Proteomes" id="UP000004810"/>
    </source>
</evidence>
<reference evidence="7" key="1">
    <citation type="submission" date="2012-08" db="EMBL/GenBank/DDBJ databases">
        <title>The Genome Sequence of Wuchereria bancrofti.</title>
        <authorList>
            <person name="Nutman T.B."/>
            <person name="Fink D.L."/>
            <person name="Russ C."/>
            <person name="Young S."/>
            <person name="Zeng Q."/>
            <person name="Koehrsen M."/>
            <person name="Alvarado L."/>
            <person name="Berlin A."/>
            <person name="Chapman S.B."/>
            <person name="Chen Z."/>
            <person name="Freedman E."/>
            <person name="Gellesch M."/>
            <person name="Goldberg J."/>
            <person name="Griggs A."/>
            <person name="Gujja S."/>
            <person name="Heilman E.R."/>
            <person name="Heiman D."/>
            <person name="Hepburn T."/>
            <person name="Howarth C."/>
            <person name="Jen D."/>
            <person name="Larson L."/>
            <person name="Lewis B."/>
            <person name="Mehta T."/>
            <person name="Park D."/>
            <person name="Pearson M."/>
            <person name="Roberts A."/>
            <person name="Saif S."/>
            <person name="Shea T."/>
            <person name="Shenoy N."/>
            <person name="Sisk P."/>
            <person name="Stolte C."/>
            <person name="Sykes S."/>
            <person name="Walk T."/>
            <person name="White J."/>
            <person name="Yandava C."/>
            <person name="Haas B."/>
            <person name="Henn M.R."/>
            <person name="Nusbaum C."/>
            <person name="Birren B."/>
        </authorList>
    </citation>
    <scope>NUCLEOTIDE SEQUENCE [LARGE SCALE GENOMIC DNA]</scope>
    <source>
        <strain evidence="7">NA</strain>
    </source>
</reference>
<dbReference type="GO" id="GO:0006099">
    <property type="term" value="P:tricarboxylic acid cycle"/>
    <property type="evidence" value="ECO:0007669"/>
    <property type="project" value="TreeGrafter"/>
</dbReference>
<feature type="domain" description="2-oxoglutarate dehydrogenase E1 component/KDG C-terminal" evidence="5">
    <location>
        <begin position="2"/>
        <end position="103"/>
    </location>
</feature>
<dbReference type="PANTHER" id="PTHR23152:SF4">
    <property type="entry name" value="2-OXOADIPATE DEHYDROGENASE COMPLEX COMPONENT E1"/>
    <property type="match status" value="1"/>
</dbReference>
<dbReference type="EMBL" id="ADBV01021587">
    <property type="protein sequence ID" value="EJW70516.1"/>
    <property type="molecule type" value="Genomic_DNA"/>
</dbReference>
<keyword evidence="3" id="KW-0560">Oxidoreductase</keyword>
<protein>
    <recommendedName>
        <fullName evidence="5">2-oxoglutarate dehydrogenase E1 component/KDG C-terminal domain-containing protein</fullName>
    </recommendedName>
</protein>
<dbReference type="GO" id="GO:0005739">
    <property type="term" value="C:mitochondrion"/>
    <property type="evidence" value="ECO:0007669"/>
    <property type="project" value="TreeGrafter"/>
</dbReference>
<proteinExistence type="inferred from homology"/>
<evidence type="ECO:0000313" key="6">
    <source>
        <dbReference type="EMBL" id="EJW70516.1"/>
    </source>
</evidence>
<organism evidence="6 7">
    <name type="scientific">Wuchereria bancrofti</name>
    <dbReference type="NCBI Taxonomy" id="6293"/>
    <lineage>
        <taxon>Eukaryota</taxon>
        <taxon>Metazoa</taxon>
        <taxon>Ecdysozoa</taxon>
        <taxon>Nematoda</taxon>
        <taxon>Chromadorea</taxon>
        <taxon>Rhabditida</taxon>
        <taxon>Spirurina</taxon>
        <taxon>Spiruromorpha</taxon>
        <taxon>Filarioidea</taxon>
        <taxon>Onchocercidae</taxon>
        <taxon>Wuchereria</taxon>
    </lineage>
</organism>
<dbReference type="GO" id="GO:0004591">
    <property type="term" value="F:oxoglutarate dehydrogenase (succinyl-transferring) activity"/>
    <property type="evidence" value="ECO:0007669"/>
    <property type="project" value="TreeGrafter"/>
</dbReference>
<dbReference type="Gene3D" id="3.40.50.11610">
    <property type="entry name" value="Multifunctional 2-oxoglutarate metabolism enzyme, C-terminal domain"/>
    <property type="match status" value="1"/>
</dbReference>
<dbReference type="PANTHER" id="PTHR23152">
    <property type="entry name" value="2-OXOGLUTARATE DEHYDROGENASE"/>
    <property type="match status" value="1"/>
</dbReference>
<dbReference type="InterPro" id="IPR031717">
    <property type="entry name" value="ODO-1/KGD_C"/>
</dbReference>
<dbReference type="InterPro" id="IPR011603">
    <property type="entry name" value="2oxoglutarate_DH_E1"/>
</dbReference>
<dbReference type="GO" id="GO:0030976">
    <property type="term" value="F:thiamine pyrophosphate binding"/>
    <property type="evidence" value="ECO:0007669"/>
    <property type="project" value="InterPro"/>
</dbReference>
<evidence type="ECO:0000256" key="1">
    <source>
        <dbReference type="ARBA" id="ARBA00001964"/>
    </source>
</evidence>
<gene>
    <name evidence="6" type="ORF">WUBG_18578</name>
</gene>
<sequence>MSARKHLNLDSRIAISRVEQISPFPYDLIEKECLKYSKAELIWAQEEHKNMGAWGFVHPRLGALIAKQGRLLKYAGRKPSASAATGNKYTHYVELKSLLADALHARKADLDEFIGG</sequence>
<dbReference type="AlphaFoldDB" id="J9DM13"/>
<evidence type="ECO:0000259" key="5">
    <source>
        <dbReference type="Pfam" id="PF16870"/>
    </source>
</evidence>
<comment type="caution">
    <text evidence="6">The sequence shown here is derived from an EMBL/GenBank/DDBJ whole genome shotgun (WGS) entry which is preliminary data.</text>
</comment>
<dbReference type="Pfam" id="PF16870">
    <property type="entry name" value="OxoGdeHyase_C"/>
    <property type="match status" value="1"/>
</dbReference>
<dbReference type="GO" id="GO:0045252">
    <property type="term" value="C:oxoglutarate dehydrogenase complex"/>
    <property type="evidence" value="ECO:0007669"/>
    <property type="project" value="TreeGrafter"/>
</dbReference>
<name>J9DM13_WUCBA</name>
<keyword evidence="4" id="KW-0786">Thiamine pyrophosphate</keyword>
<evidence type="ECO:0000256" key="3">
    <source>
        <dbReference type="ARBA" id="ARBA00023002"/>
    </source>
</evidence>
<evidence type="ECO:0000256" key="2">
    <source>
        <dbReference type="ARBA" id="ARBA00006936"/>
    </source>
</evidence>
<accession>J9DM13</accession>